<dbReference type="GO" id="GO:0032259">
    <property type="term" value="P:methylation"/>
    <property type="evidence" value="ECO:0007669"/>
    <property type="project" value="UniProtKB-KW"/>
</dbReference>
<dbReference type="PANTHER" id="PTHR44942">
    <property type="entry name" value="METHYLTRANSF_11 DOMAIN-CONTAINING PROTEIN"/>
    <property type="match status" value="1"/>
</dbReference>
<dbReference type="CDD" id="cd02440">
    <property type="entry name" value="AdoMet_MTases"/>
    <property type="match status" value="1"/>
</dbReference>
<dbReference type="InterPro" id="IPR029063">
    <property type="entry name" value="SAM-dependent_MTases_sf"/>
</dbReference>
<gene>
    <name evidence="5" type="ORF">IDJ81_02375</name>
</gene>
<dbReference type="Gene3D" id="3.40.50.150">
    <property type="entry name" value="Vaccinia Virus protein VP39"/>
    <property type="match status" value="1"/>
</dbReference>
<protein>
    <submittedName>
        <fullName evidence="5">Class I SAM-dependent methyltransferase</fullName>
    </submittedName>
</protein>
<keyword evidence="3" id="KW-0808">Transferase</keyword>
<evidence type="ECO:0000256" key="3">
    <source>
        <dbReference type="ARBA" id="ARBA00022679"/>
    </source>
</evidence>
<dbReference type="RefSeq" id="WP_205443401.1">
    <property type="nucleotide sequence ID" value="NZ_CP061510.1"/>
</dbReference>
<evidence type="ECO:0000256" key="1">
    <source>
        <dbReference type="ARBA" id="ARBA00008361"/>
    </source>
</evidence>
<evidence type="ECO:0000313" key="6">
    <source>
        <dbReference type="Proteomes" id="UP000663637"/>
    </source>
</evidence>
<reference evidence="5 6" key="1">
    <citation type="submission" date="2020-09" db="EMBL/GenBank/DDBJ databases">
        <title>Complete genome sequence of altererythrobacter flavus SS-21NJ, isolated from Dongying oil sludge in Shandong province.</title>
        <authorList>
            <person name="Sun S."/>
            <person name="Zhang Z."/>
        </authorList>
    </citation>
    <scope>NUCLEOTIDE SEQUENCE [LARGE SCALE GENOMIC DNA]</scope>
    <source>
        <strain evidence="5 6">SS-21NJ</strain>
    </source>
</reference>
<keyword evidence="2 5" id="KW-0489">Methyltransferase</keyword>
<dbReference type="Pfam" id="PF08241">
    <property type="entry name" value="Methyltransf_11"/>
    <property type="match status" value="1"/>
</dbReference>
<dbReference type="EMBL" id="CP061510">
    <property type="protein sequence ID" value="QSB45032.1"/>
    <property type="molecule type" value="Genomic_DNA"/>
</dbReference>
<evidence type="ECO:0000259" key="4">
    <source>
        <dbReference type="Pfam" id="PF08241"/>
    </source>
</evidence>
<dbReference type="GO" id="GO:0008168">
    <property type="term" value="F:methyltransferase activity"/>
    <property type="evidence" value="ECO:0007669"/>
    <property type="project" value="UniProtKB-KW"/>
</dbReference>
<comment type="similarity">
    <text evidence="1">Belongs to the methyltransferase superfamily.</text>
</comment>
<accession>A0ABX7KAP0</accession>
<dbReference type="SUPFAM" id="SSF53335">
    <property type="entry name" value="S-adenosyl-L-methionine-dependent methyltransferases"/>
    <property type="match status" value="1"/>
</dbReference>
<organism evidence="5 6">
    <name type="scientific">Tsuneonella flava</name>
    <dbReference type="NCBI Taxonomy" id="2055955"/>
    <lineage>
        <taxon>Bacteria</taxon>
        <taxon>Pseudomonadati</taxon>
        <taxon>Pseudomonadota</taxon>
        <taxon>Alphaproteobacteria</taxon>
        <taxon>Sphingomonadales</taxon>
        <taxon>Erythrobacteraceae</taxon>
        <taxon>Tsuneonella</taxon>
    </lineage>
</organism>
<dbReference type="PANTHER" id="PTHR44942:SF4">
    <property type="entry name" value="METHYLTRANSFERASE TYPE 11 DOMAIN-CONTAINING PROTEIN"/>
    <property type="match status" value="1"/>
</dbReference>
<keyword evidence="6" id="KW-1185">Reference proteome</keyword>
<proteinExistence type="inferred from homology"/>
<sequence length="254" mass="28414">MTSEFLDVTEIQGERISREQLDRMCHRYHWASESCADRDVLEVACGAGQGLAILDNCAKSLVAGDYSPQVLANAAKTFPTFDLRVFGAEHLPFDDSSFDTIILFEAIYYVDHNKFFSEARRVLRPGGKLLIASANKDLYDFTPSPFAKRYLGAKELANELGCQGFSVELSGYLDITKVGLRQRLLRPVKAIASRFGLMPKTMRGKRILKKLFFGEMAEMPGDLASVPFEYHPPNSIPSLPDMRHKVLYCCASKA</sequence>
<dbReference type="InterPro" id="IPR051052">
    <property type="entry name" value="Diverse_substrate_MTase"/>
</dbReference>
<dbReference type="Proteomes" id="UP000663637">
    <property type="component" value="Chromosome"/>
</dbReference>
<evidence type="ECO:0000256" key="2">
    <source>
        <dbReference type="ARBA" id="ARBA00022603"/>
    </source>
</evidence>
<evidence type="ECO:0000313" key="5">
    <source>
        <dbReference type="EMBL" id="QSB45032.1"/>
    </source>
</evidence>
<feature type="domain" description="Methyltransferase type 11" evidence="4">
    <location>
        <begin position="41"/>
        <end position="131"/>
    </location>
</feature>
<name>A0ABX7KAP0_9SPHN</name>
<dbReference type="InterPro" id="IPR013216">
    <property type="entry name" value="Methyltransf_11"/>
</dbReference>